<protein>
    <recommendedName>
        <fullName evidence="4">YD repeat-containing protein</fullName>
    </recommendedName>
</protein>
<evidence type="ECO:0008006" key="4">
    <source>
        <dbReference type="Google" id="ProtNLM"/>
    </source>
</evidence>
<name>A0A2U1JRE2_9FLAO</name>
<proteinExistence type="predicted"/>
<organism evidence="2 3">
    <name type="scientific">Flavobacterium laiguense</name>
    <dbReference type="NCBI Taxonomy" id="2169409"/>
    <lineage>
        <taxon>Bacteria</taxon>
        <taxon>Pseudomonadati</taxon>
        <taxon>Bacteroidota</taxon>
        <taxon>Flavobacteriia</taxon>
        <taxon>Flavobacteriales</taxon>
        <taxon>Flavobacteriaceae</taxon>
        <taxon>Flavobacterium</taxon>
    </lineage>
</organism>
<dbReference type="Proteomes" id="UP000245618">
    <property type="component" value="Unassembled WGS sequence"/>
</dbReference>
<comment type="caution">
    <text evidence="2">The sequence shown here is derived from an EMBL/GenBank/DDBJ whole genome shotgun (WGS) entry which is preliminary data.</text>
</comment>
<keyword evidence="1" id="KW-0732">Signal</keyword>
<accession>A0A2U1JRE2</accession>
<dbReference type="RefSeq" id="WP_116764203.1">
    <property type="nucleotide sequence ID" value="NZ_QCZH01000019.1"/>
</dbReference>
<dbReference type="AlphaFoldDB" id="A0A2U1JRE2"/>
<dbReference type="PROSITE" id="PS51257">
    <property type="entry name" value="PROKAR_LIPOPROTEIN"/>
    <property type="match status" value="1"/>
</dbReference>
<reference evidence="2 3" key="1">
    <citation type="submission" date="2018-04" db="EMBL/GenBank/DDBJ databases">
        <title>Flavobacterium sp. nov., isolated from glacier ice.</title>
        <authorList>
            <person name="Liu Q."/>
            <person name="Xin Y.-H."/>
        </authorList>
    </citation>
    <scope>NUCLEOTIDE SEQUENCE [LARGE SCALE GENOMIC DNA]</scope>
    <source>
        <strain evidence="2 3">LB2P30</strain>
    </source>
</reference>
<dbReference type="EMBL" id="QCZH01000019">
    <property type="protein sequence ID" value="PWA07767.1"/>
    <property type="molecule type" value="Genomic_DNA"/>
</dbReference>
<gene>
    <name evidence="2" type="ORF">DB891_13995</name>
</gene>
<evidence type="ECO:0000313" key="3">
    <source>
        <dbReference type="Proteomes" id="UP000245618"/>
    </source>
</evidence>
<sequence length="268" mass="29349">MKKLLYLFSACLLVLTSCSNDDTNSSDSASMILPKSVKYTSPSYPSDNSNATISYDGNKITSIKSEDGRTDYTYDGNEIVKTIDYDDAGIKDSEAIYTYTGGKLASYSHAENFTSKYPTGEYKTRTVYTYNSDGTIKTLYYTTDVTTGVETKTNNERLSTISNGNLVKVVEINSTPGSSVYTTVYEFDTKNSPTKNIAGFNLLVITDEGFGSINNIVKSTSSSVDGSNSSNTNVYKTVYVYDANGYPTKETSYEKDGTTVDGITEYTF</sequence>
<feature type="signal peptide" evidence="1">
    <location>
        <begin position="1"/>
        <end position="19"/>
    </location>
</feature>
<keyword evidence="3" id="KW-1185">Reference proteome</keyword>
<dbReference type="OrthoDB" id="1376969at2"/>
<evidence type="ECO:0000256" key="1">
    <source>
        <dbReference type="SAM" id="SignalP"/>
    </source>
</evidence>
<evidence type="ECO:0000313" key="2">
    <source>
        <dbReference type="EMBL" id="PWA07767.1"/>
    </source>
</evidence>
<feature type="chain" id="PRO_5015533108" description="YD repeat-containing protein" evidence="1">
    <location>
        <begin position="20"/>
        <end position="268"/>
    </location>
</feature>